<feature type="domain" description="DUF5916" evidence="2">
    <location>
        <begin position="285"/>
        <end position="358"/>
    </location>
</feature>
<dbReference type="CDD" id="cd09618">
    <property type="entry name" value="CBM9_like_2"/>
    <property type="match status" value="1"/>
</dbReference>
<dbReference type="Pfam" id="PF19313">
    <property type="entry name" value="DUF5916"/>
    <property type="match status" value="1"/>
</dbReference>
<reference evidence="3" key="1">
    <citation type="submission" date="2020-04" db="EMBL/GenBank/DDBJ databases">
        <authorList>
            <person name="Zhang T."/>
        </authorList>
    </citation>
    <scope>NUCLEOTIDE SEQUENCE</scope>
    <source>
        <strain evidence="3">HKST-UBA01</strain>
    </source>
</reference>
<evidence type="ECO:0000313" key="3">
    <source>
        <dbReference type="EMBL" id="MCA9727329.1"/>
    </source>
</evidence>
<protein>
    <submittedName>
        <fullName evidence="3">Carbohydrate binding family 9 domain-containing protein</fullName>
    </submittedName>
</protein>
<feature type="domain" description="Carbohydrate-binding" evidence="1">
    <location>
        <begin position="62"/>
        <end position="203"/>
    </location>
</feature>
<dbReference type="GO" id="GO:0016052">
    <property type="term" value="P:carbohydrate catabolic process"/>
    <property type="evidence" value="ECO:0007669"/>
    <property type="project" value="InterPro"/>
</dbReference>
<dbReference type="SUPFAM" id="SSF49344">
    <property type="entry name" value="CBD9-like"/>
    <property type="match status" value="1"/>
</dbReference>
<proteinExistence type="predicted"/>
<organism evidence="3 4">
    <name type="scientific">Eiseniibacteriota bacterium</name>
    <dbReference type="NCBI Taxonomy" id="2212470"/>
    <lineage>
        <taxon>Bacteria</taxon>
        <taxon>Candidatus Eiseniibacteriota</taxon>
    </lineage>
</organism>
<dbReference type="Proteomes" id="UP000697710">
    <property type="component" value="Unassembled WGS sequence"/>
</dbReference>
<gene>
    <name evidence="3" type="ORF">KC729_06570</name>
</gene>
<dbReference type="InterPro" id="IPR010502">
    <property type="entry name" value="Carb-bd_dom_fam9"/>
</dbReference>
<dbReference type="InterPro" id="IPR045670">
    <property type="entry name" value="DUF5916"/>
</dbReference>
<dbReference type="Pfam" id="PF06452">
    <property type="entry name" value="CBM9_1"/>
    <property type="match status" value="1"/>
</dbReference>
<dbReference type="EMBL" id="JAGQHR010000146">
    <property type="protein sequence ID" value="MCA9727329.1"/>
    <property type="molecule type" value="Genomic_DNA"/>
</dbReference>
<comment type="caution">
    <text evidence="3">The sequence shown here is derived from an EMBL/GenBank/DDBJ whole genome shotgun (WGS) entry which is preliminary data.</text>
</comment>
<accession>A0A956LXF8</accession>
<sequence>MLLHTFVVSVPERRTDPRRRIRAAGAVAGALVATLMTTGAHAVEPHFQPTLDIHRTTGTIQIDGSLDDPGWRDAAVADGFVEVSPGDQTEPPVSSRALVTYDDVNLYVALIADDDPSTVRVSLRERDNIWTDDYFGIMLDTYGSLQWGYEIFVNPWGIQGDLRVLSDGNEDSGFDLIWQSQGKITDHGYQVELAIPFSSLRFEDRPEQRWRLNFWRDHQRDVRRRYSWAAQNRDDPCWMCQWGYLTGVRDISPSSNLELIASAIGYQAGSLLDAGDPAMRFENDKLDGSAGLSARYGITSSISAEATLNPDFSQIESDAAQIDVNRTFALFYDERRPFFQEGSDLYNTWIDAIYTRSINNPSVAGKLTGQLGRTSMLYLVGRDDDSPLLVPLSERSILVPLGFSVSNIARVRQSFGQDSYIGALATDRRINSGGAGTVLSADANIRLSRNYHVEMQYAASHTEEPDEPSLIPEDESDLDEDGVPDLFDGKHTVALDGENFWGHGLYASLERGGRNWNSDFDYWEFDPAFRTDNGFTTQNDYKQLTWWNGLSFNPNRGLLLSWDVSASVGRIFDYDDHFEDEWIRPNLSFQFPHQTSVYGEYLISSERFGTDREVIHGIRVFSTGADTRFGERASVGFDVSTGKGIYRDPSAPELANQLNVSANASLKPTQRLRIEPSWSYSRMKSRADESTLFAGYILRTRSTYNFTREWSCRLILQYNDFSERFDVEPLVTYRLNPFTMFFLGATSHYRHFDGEPVDEGIDAQWRQSERQVFAKLQYLFRI</sequence>
<dbReference type="Gene3D" id="2.60.40.1190">
    <property type="match status" value="1"/>
</dbReference>
<dbReference type="AlphaFoldDB" id="A0A956LXF8"/>
<dbReference type="GO" id="GO:0030246">
    <property type="term" value="F:carbohydrate binding"/>
    <property type="evidence" value="ECO:0007669"/>
    <property type="project" value="InterPro"/>
</dbReference>
<evidence type="ECO:0000259" key="1">
    <source>
        <dbReference type="Pfam" id="PF06452"/>
    </source>
</evidence>
<reference evidence="3" key="2">
    <citation type="journal article" date="2021" name="Microbiome">
        <title>Successional dynamics and alternative stable states in a saline activated sludge microbial community over 9 years.</title>
        <authorList>
            <person name="Wang Y."/>
            <person name="Ye J."/>
            <person name="Ju F."/>
            <person name="Liu L."/>
            <person name="Boyd J.A."/>
            <person name="Deng Y."/>
            <person name="Parks D.H."/>
            <person name="Jiang X."/>
            <person name="Yin X."/>
            <person name="Woodcroft B.J."/>
            <person name="Tyson G.W."/>
            <person name="Hugenholtz P."/>
            <person name="Polz M.F."/>
            <person name="Zhang T."/>
        </authorList>
    </citation>
    <scope>NUCLEOTIDE SEQUENCE</scope>
    <source>
        <strain evidence="3">HKST-UBA01</strain>
    </source>
</reference>
<evidence type="ECO:0000313" key="4">
    <source>
        <dbReference type="Proteomes" id="UP000697710"/>
    </source>
</evidence>
<dbReference type="GO" id="GO:0004553">
    <property type="term" value="F:hydrolase activity, hydrolyzing O-glycosyl compounds"/>
    <property type="evidence" value="ECO:0007669"/>
    <property type="project" value="InterPro"/>
</dbReference>
<evidence type="ECO:0000259" key="2">
    <source>
        <dbReference type="Pfam" id="PF19313"/>
    </source>
</evidence>
<name>A0A956LXF8_UNCEI</name>